<name>A0AAD7C0L4_MYCRO</name>
<dbReference type="AlphaFoldDB" id="A0AAD7C0L4"/>
<comment type="caution">
    <text evidence="1">The sequence shown here is derived from an EMBL/GenBank/DDBJ whole genome shotgun (WGS) entry which is preliminary data.</text>
</comment>
<gene>
    <name evidence="1" type="ORF">B0H17DRAFT_1149609</name>
</gene>
<reference evidence="1" key="1">
    <citation type="submission" date="2023-03" db="EMBL/GenBank/DDBJ databases">
        <title>Massive genome expansion in bonnet fungi (Mycena s.s.) driven by repeated elements and novel gene families across ecological guilds.</title>
        <authorList>
            <consortium name="Lawrence Berkeley National Laboratory"/>
            <person name="Harder C.B."/>
            <person name="Miyauchi S."/>
            <person name="Viragh M."/>
            <person name="Kuo A."/>
            <person name="Thoen E."/>
            <person name="Andreopoulos B."/>
            <person name="Lu D."/>
            <person name="Skrede I."/>
            <person name="Drula E."/>
            <person name="Henrissat B."/>
            <person name="Morin E."/>
            <person name="Kohler A."/>
            <person name="Barry K."/>
            <person name="LaButti K."/>
            <person name="Morin E."/>
            <person name="Salamov A."/>
            <person name="Lipzen A."/>
            <person name="Mereny Z."/>
            <person name="Hegedus B."/>
            <person name="Baldrian P."/>
            <person name="Stursova M."/>
            <person name="Weitz H."/>
            <person name="Taylor A."/>
            <person name="Grigoriev I.V."/>
            <person name="Nagy L.G."/>
            <person name="Martin F."/>
            <person name="Kauserud H."/>
        </authorList>
    </citation>
    <scope>NUCLEOTIDE SEQUENCE</scope>
    <source>
        <strain evidence="1">CBHHK067</strain>
    </source>
</reference>
<proteinExistence type="predicted"/>
<dbReference type="Proteomes" id="UP001221757">
    <property type="component" value="Unassembled WGS sequence"/>
</dbReference>
<evidence type="ECO:0000313" key="2">
    <source>
        <dbReference type="Proteomes" id="UP001221757"/>
    </source>
</evidence>
<protein>
    <submittedName>
        <fullName evidence="1">Uncharacterized protein</fullName>
    </submittedName>
</protein>
<sequence>MGWELPPNHKWERELPANIHLRVGAPSQYMGSVWELPAMCGSTHAVVHGYIWGAMGLPPRLAGSSRQCQWKLPYKVYGSSRWCVKMSGGSIQGIGRELPQVGWELPQHIELFSEFKIQNVMVKYHGQ</sequence>
<accession>A0AAD7C0L4</accession>
<evidence type="ECO:0000313" key="1">
    <source>
        <dbReference type="EMBL" id="KAJ7635932.1"/>
    </source>
</evidence>
<organism evidence="1 2">
    <name type="scientific">Mycena rosella</name>
    <name type="common">Pink bonnet</name>
    <name type="synonym">Agaricus rosellus</name>
    <dbReference type="NCBI Taxonomy" id="1033263"/>
    <lineage>
        <taxon>Eukaryota</taxon>
        <taxon>Fungi</taxon>
        <taxon>Dikarya</taxon>
        <taxon>Basidiomycota</taxon>
        <taxon>Agaricomycotina</taxon>
        <taxon>Agaricomycetes</taxon>
        <taxon>Agaricomycetidae</taxon>
        <taxon>Agaricales</taxon>
        <taxon>Marasmiineae</taxon>
        <taxon>Mycenaceae</taxon>
        <taxon>Mycena</taxon>
    </lineage>
</organism>
<dbReference type="EMBL" id="JARKIE010000464">
    <property type="protein sequence ID" value="KAJ7635932.1"/>
    <property type="molecule type" value="Genomic_DNA"/>
</dbReference>
<keyword evidence="2" id="KW-1185">Reference proteome</keyword>